<reference evidence="3" key="1">
    <citation type="journal article" date="2019" name="Microbiology">
        <title>Complete Genome Sequence of an Uncultured Bacterium of the Candidate Phylum Bipolaricaulota.</title>
        <authorList>
            <person name="Kadnikov V.V."/>
            <person name="Mardanov A.V."/>
            <person name="Beletsky A.V."/>
            <person name="Frank Y.A."/>
            <person name="Karnachuk O.V."/>
            <person name="Ravin N.V."/>
        </authorList>
    </citation>
    <scope>NUCLEOTIDE SEQUENCE [LARGE SCALE GENOMIC DNA]</scope>
</reference>
<protein>
    <submittedName>
        <fullName evidence="2">Uncharacterized protein</fullName>
    </submittedName>
</protein>
<dbReference type="EMBL" id="CP046457">
    <property type="protein sequence ID" value="QGT99440.1"/>
    <property type="molecule type" value="Genomic_DNA"/>
</dbReference>
<keyword evidence="3" id="KW-1185">Reference proteome</keyword>
<dbReference type="AlphaFoldDB" id="A0A6I6DGB4"/>
<keyword evidence="1" id="KW-1133">Transmembrane helix</keyword>
<accession>A0A6I6DGB4</accession>
<keyword evidence="1" id="KW-0472">Membrane</keyword>
<organism evidence="2 3">
    <name type="scientific">Candidatus Syntrophocurvum alkaliphilum</name>
    <dbReference type="NCBI Taxonomy" id="2293317"/>
    <lineage>
        <taxon>Bacteria</taxon>
        <taxon>Bacillati</taxon>
        <taxon>Bacillota</taxon>
        <taxon>Clostridia</taxon>
        <taxon>Eubacteriales</taxon>
        <taxon>Syntrophomonadaceae</taxon>
        <taxon>Candidatus Syntrophocurvum</taxon>
    </lineage>
</organism>
<evidence type="ECO:0000313" key="2">
    <source>
        <dbReference type="EMBL" id="QGT99440.1"/>
    </source>
</evidence>
<evidence type="ECO:0000256" key="1">
    <source>
        <dbReference type="SAM" id="Phobius"/>
    </source>
</evidence>
<evidence type="ECO:0000313" key="3">
    <source>
        <dbReference type="Proteomes" id="UP000426444"/>
    </source>
</evidence>
<dbReference type="Proteomes" id="UP000426444">
    <property type="component" value="Chromosome"/>
</dbReference>
<gene>
    <name evidence="2" type="ORF">SYNTR_0847</name>
</gene>
<sequence length="39" mass="4687">MFAQAESLLQYFTIYIVLTNFIIIKMQNKKIDRQYSLSI</sequence>
<name>A0A6I6DGB4_9FIRM</name>
<keyword evidence="1" id="KW-0812">Transmembrane</keyword>
<dbReference type="KEGG" id="salq:SYNTR_0847"/>
<proteinExistence type="predicted"/>
<feature type="transmembrane region" description="Helical" evidence="1">
    <location>
        <begin position="6"/>
        <end position="24"/>
    </location>
</feature>